<dbReference type="WBParaSite" id="HCON_00065880-00001">
    <property type="protein sequence ID" value="HCON_00065880-00001"/>
    <property type="gene ID" value="HCON_00065880"/>
</dbReference>
<protein>
    <submittedName>
        <fullName evidence="4">Triadin</fullName>
    </submittedName>
</protein>
<reference evidence="4" key="1">
    <citation type="submission" date="2020-12" db="UniProtKB">
        <authorList>
            <consortium name="WormBaseParasite"/>
        </authorList>
    </citation>
    <scope>IDENTIFICATION</scope>
    <source>
        <strain evidence="4">MHco3</strain>
    </source>
</reference>
<dbReference type="AlphaFoldDB" id="A0A7I4Y8F3"/>
<feature type="compositionally biased region" description="Basic residues" evidence="1">
    <location>
        <begin position="93"/>
        <end position="103"/>
    </location>
</feature>
<proteinExistence type="predicted"/>
<evidence type="ECO:0000256" key="2">
    <source>
        <dbReference type="SAM" id="Phobius"/>
    </source>
</evidence>
<evidence type="ECO:0000313" key="4">
    <source>
        <dbReference type="WBParaSite" id="HCON_00065880-00001"/>
    </source>
</evidence>
<keyword evidence="2" id="KW-0472">Membrane</keyword>
<dbReference type="Proteomes" id="UP000025227">
    <property type="component" value="Unplaced"/>
</dbReference>
<organism evidence="3 4">
    <name type="scientific">Haemonchus contortus</name>
    <name type="common">Barber pole worm</name>
    <dbReference type="NCBI Taxonomy" id="6289"/>
    <lineage>
        <taxon>Eukaryota</taxon>
        <taxon>Metazoa</taxon>
        <taxon>Ecdysozoa</taxon>
        <taxon>Nematoda</taxon>
        <taxon>Chromadorea</taxon>
        <taxon>Rhabditida</taxon>
        <taxon>Rhabditina</taxon>
        <taxon>Rhabditomorpha</taxon>
        <taxon>Strongyloidea</taxon>
        <taxon>Trichostrongylidae</taxon>
        <taxon>Haemonchus</taxon>
    </lineage>
</organism>
<feature type="transmembrane region" description="Helical" evidence="2">
    <location>
        <begin position="121"/>
        <end position="145"/>
    </location>
</feature>
<evidence type="ECO:0000313" key="3">
    <source>
        <dbReference type="Proteomes" id="UP000025227"/>
    </source>
</evidence>
<keyword evidence="2" id="KW-0812">Transmembrane</keyword>
<sequence length="177" mass="19834">SSHILNRTNIIIVSIRDSHNFKLTRVLLIFIVDVSVAPKPFFTETEQNHSGWNMPGGRTYEQVKTGGDGYEQPDPEHEYIRIAGEPTEPKKALPQKKAKKLRSKEKGHDDVKIPVSAGKKILMMILAVIFTHFMVIVIAIVVVILHHARVIDWFPALSSLTGPGYPREVSSDMLKDG</sequence>
<feature type="region of interest" description="Disordered" evidence="1">
    <location>
        <begin position="85"/>
        <end position="105"/>
    </location>
</feature>
<keyword evidence="2" id="KW-1133">Transmembrane helix</keyword>
<accession>A0A7I4Y8F3</accession>
<keyword evidence="3" id="KW-1185">Reference proteome</keyword>
<name>A0A7I4Y8F3_HAECO</name>
<evidence type="ECO:0000256" key="1">
    <source>
        <dbReference type="SAM" id="MobiDB-lite"/>
    </source>
</evidence>